<dbReference type="Pfam" id="PF09995">
    <property type="entry name" value="MPAB_Lcp_cat"/>
    <property type="match status" value="1"/>
</dbReference>
<protein>
    <recommendedName>
        <fullName evidence="2">ER-bound oxygenase mpaB/mpaB'/Rubber oxygenase catalytic domain-containing protein</fullName>
    </recommendedName>
</protein>
<organism evidence="3 4">
    <name type="scientific">Streptomyces axinellae</name>
    <dbReference type="NCBI Taxonomy" id="552788"/>
    <lineage>
        <taxon>Bacteria</taxon>
        <taxon>Bacillati</taxon>
        <taxon>Actinomycetota</taxon>
        <taxon>Actinomycetes</taxon>
        <taxon>Kitasatosporales</taxon>
        <taxon>Streptomycetaceae</taxon>
        <taxon>Streptomyces</taxon>
    </lineage>
</organism>
<reference evidence="3 4" key="1">
    <citation type="journal article" date="2019" name="Int. J. Syst. Evol. Microbiol.">
        <title>The Global Catalogue of Microorganisms (GCM) 10K type strain sequencing project: providing services to taxonomists for standard genome sequencing and annotation.</title>
        <authorList>
            <consortium name="The Broad Institute Genomics Platform"/>
            <consortium name="The Broad Institute Genome Sequencing Center for Infectious Disease"/>
            <person name="Wu L."/>
            <person name="Ma J."/>
        </authorList>
    </citation>
    <scope>NUCLEOTIDE SEQUENCE [LARGE SCALE GENOMIC DNA]</scope>
    <source>
        <strain evidence="3 4">JCM 16373</strain>
    </source>
</reference>
<feature type="region of interest" description="Disordered" evidence="1">
    <location>
        <begin position="1"/>
        <end position="40"/>
    </location>
</feature>
<feature type="compositionally biased region" description="Basic and acidic residues" evidence="1">
    <location>
        <begin position="1"/>
        <end position="24"/>
    </location>
</feature>
<evidence type="ECO:0000259" key="2">
    <source>
        <dbReference type="Pfam" id="PF09995"/>
    </source>
</evidence>
<comment type="caution">
    <text evidence="3">The sequence shown here is derived from an EMBL/GenBank/DDBJ whole genome shotgun (WGS) entry which is preliminary data.</text>
</comment>
<accession>A0ABN3Q1K8</accession>
<feature type="domain" description="ER-bound oxygenase mpaB/mpaB'/Rubber oxygenase catalytic" evidence="2">
    <location>
        <begin position="42"/>
        <end position="284"/>
    </location>
</feature>
<dbReference type="Proteomes" id="UP001501447">
    <property type="component" value="Unassembled WGS sequence"/>
</dbReference>
<proteinExistence type="predicted"/>
<dbReference type="PANTHER" id="PTHR36151:SF3">
    <property type="entry name" value="ER-BOUND OXYGENASE MPAB_MPAB'_RUBBER OXYGENASE CATALYTIC DOMAIN-CONTAINING PROTEIN"/>
    <property type="match status" value="1"/>
</dbReference>
<dbReference type="PANTHER" id="PTHR36151">
    <property type="entry name" value="BLR2777 PROTEIN"/>
    <property type="match status" value="1"/>
</dbReference>
<name>A0ABN3Q1K8_9ACTN</name>
<dbReference type="RefSeq" id="WP_425575962.1">
    <property type="nucleotide sequence ID" value="NZ_BAAARJ010000006.1"/>
</dbReference>
<dbReference type="InterPro" id="IPR018713">
    <property type="entry name" value="MPAB/Lcp_cat_dom"/>
</dbReference>
<evidence type="ECO:0000313" key="3">
    <source>
        <dbReference type="EMBL" id="GAA2609548.1"/>
    </source>
</evidence>
<evidence type="ECO:0000256" key="1">
    <source>
        <dbReference type="SAM" id="MobiDB-lite"/>
    </source>
</evidence>
<keyword evidence="4" id="KW-1185">Reference proteome</keyword>
<dbReference type="EMBL" id="BAAARJ010000006">
    <property type="protein sequence ID" value="GAA2609548.1"/>
    <property type="molecule type" value="Genomic_DNA"/>
</dbReference>
<evidence type="ECO:0000313" key="4">
    <source>
        <dbReference type="Proteomes" id="UP001501447"/>
    </source>
</evidence>
<gene>
    <name evidence="3" type="ORF">GCM10009863_23870</name>
</gene>
<sequence>MTARDTHSHSPADPAPPRHPDSTGHRPRGSDPQSPPPDGILWEVAGEIRMLLMLPAALTMQVAHPAVGAGVDEHSVFRTDPWGRGERSVRSVLLWVYGGEEGAEEGRRLRELHKTIQGTDAHGRRYHALTPAYYSWVHATGFPTYRHAQRYLGRRPYTAAEERQLYAEWLQVGRVLGISDRDMPQTLEEFWPYWNRMLVEEIEPTGVAVELASVNLDVPPPPYGPRAVRVALRTLWPLLMPGIARFRCFVTIGMMPPEARRALRLPWTVRQERRLRRLGRLLAWTVPLLPERLRYLPYARRARAAR</sequence>